<proteinExistence type="predicted"/>
<reference evidence="1" key="1">
    <citation type="submission" date="2022-03" db="EMBL/GenBank/DDBJ databases">
        <title>Draft genome sequence of Aduncisulcus paluster, a free-living microaerophilic Fornicata.</title>
        <authorList>
            <person name="Yuyama I."/>
            <person name="Kume K."/>
            <person name="Tamura T."/>
            <person name="Inagaki Y."/>
            <person name="Hashimoto T."/>
        </authorList>
    </citation>
    <scope>NUCLEOTIDE SEQUENCE</scope>
    <source>
        <strain evidence="1">NY0171</strain>
    </source>
</reference>
<feature type="non-terminal residue" evidence="1">
    <location>
        <position position="1"/>
    </location>
</feature>
<dbReference type="Proteomes" id="UP001057375">
    <property type="component" value="Unassembled WGS sequence"/>
</dbReference>
<keyword evidence="2" id="KW-1185">Reference proteome</keyword>
<comment type="caution">
    <text evidence="1">The sequence shown here is derived from an EMBL/GenBank/DDBJ whole genome shotgun (WGS) entry which is preliminary data.</text>
</comment>
<organism evidence="1 2">
    <name type="scientific">Aduncisulcus paluster</name>
    <dbReference type="NCBI Taxonomy" id="2918883"/>
    <lineage>
        <taxon>Eukaryota</taxon>
        <taxon>Metamonada</taxon>
        <taxon>Carpediemonas-like organisms</taxon>
        <taxon>Aduncisulcus</taxon>
    </lineage>
</organism>
<evidence type="ECO:0000313" key="1">
    <source>
        <dbReference type="EMBL" id="GKT31124.1"/>
    </source>
</evidence>
<dbReference type="EMBL" id="BQXS01001844">
    <property type="protein sequence ID" value="GKT31124.1"/>
    <property type="molecule type" value="Genomic_DNA"/>
</dbReference>
<gene>
    <name evidence="1" type="ORF">ADUPG1_001860</name>
</gene>
<evidence type="ECO:0000313" key="2">
    <source>
        <dbReference type="Proteomes" id="UP001057375"/>
    </source>
</evidence>
<sequence length="52" mass="5569">RWARIARYSSSEDFNLAICLVVVAITSDNGASSESSALTHCLSHLGIGRVSF</sequence>
<accession>A0ABQ5KIJ6</accession>
<protein>
    <submittedName>
        <fullName evidence="1">Uncharacterized protein</fullName>
    </submittedName>
</protein>
<name>A0ABQ5KIJ6_9EUKA</name>